<evidence type="ECO:0000256" key="1">
    <source>
        <dbReference type="ARBA" id="ARBA00022490"/>
    </source>
</evidence>
<feature type="binding site" evidence="8">
    <location>
        <position position="23"/>
    </location>
    <ligand>
        <name>GTP</name>
        <dbReference type="ChEBI" id="CHEBI:37565"/>
    </ligand>
</feature>
<dbReference type="CDD" id="cd02503">
    <property type="entry name" value="MobA"/>
    <property type="match status" value="1"/>
</dbReference>
<dbReference type="EC" id="2.7.7.77" evidence="8"/>
<keyword evidence="6 8" id="KW-0342">GTP-binding</keyword>
<evidence type="ECO:0000313" key="11">
    <source>
        <dbReference type="Proteomes" id="UP001597221"/>
    </source>
</evidence>
<feature type="binding site" evidence="8">
    <location>
        <begin position="11"/>
        <end position="13"/>
    </location>
    <ligand>
        <name>GTP</name>
        <dbReference type="ChEBI" id="CHEBI:37565"/>
    </ligand>
</feature>
<dbReference type="EMBL" id="JBHUDE010000043">
    <property type="protein sequence ID" value="MFD1607831.1"/>
    <property type="molecule type" value="Genomic_DNA"/>
</dbReference>
<keyword evidence="1 8" id="KW-0963">Cytoplasm</keyword>
<feature type="binding site" evidence="8">
    <location>
        <position position="102"/>
    </location>
    <ligand>
        <name>GTP</name>
        <dbReference type="ChEBI" id="CHEBI:37565"/>
    </ligand>
</feature>
<comment type="function">
    <text evidence="8">Transfers a GMP moiety from GTP to Mo-molybdopterin (Mo-MPT) cofactor (Moco or molybdenum cofactor) to form Mo-molybdopterin guanine dinucleotide (Mo-MGD) cofactor.</text>
</comment>
<sequence length="195" mass="22295">MNENQTVGIVLAGGQSRRFGSPKSFAEKDGKSFYQWSIDTLVPVVNSIVLITNRELEKKFIDRGKVAVYTDIEQHSGKGPLAGIYTAMTKKPATWYAVIPTDVPFMDKKVFERLWNDRETGKQAIIPIVNGRLQPLIGYYHVSLKPIIEKLLEADRLNMVALLDEAQVTYVQFEDETPFININRLEDYERYFSTD</sequence>
<dbReference type="PANTHER" id="PTHR19136">
    <property type="entry name" value="MOLYBDENUM COFACTOR GUANYLYLTRANSFERASE"/>
    <property type="match status" value="1"/>
</dbReference>
<dbReference type="HAMAP" id="MF_00316">
    <property type="entry name" value="MobA"/>
    <property type="match status" value="1"/>
</dbReference>
<comment type="similarity">
    <text evidence="8">Belongs to the MobA family.</text>
</comment>
<comment type="domain">
    <text evidence="8">The N-terminal domain determines nucleotide recognition and specific binding, while the C-terminal domain determines the specific binding to the target protein.</text>
</comment>
<keyword evidence="7 8" id="KW-0501">Molybdenum cofactor biosynthesis</keyword>
<dbReference type="RefSeq" id="WP_379597183.1">
    <property type="nucleotide sequence ID" value="NZ_JBHUDE010000043.1"/>
</dbReference>
<dbReference type="SUPFAM" id="SSF53448">
    <property type="entry name" value="Nucleotide-diphospho-sugar transferases"/>
    <property type="match status" value="1"/>
</dbReference>
<evidence type="ECO:0000256" key="8">
    <source>
        <dbReference type="HAMAP-Rule" id="MF_00316"/>
    </source>
</evidence>
<feature type="binding site" evidence="8">
    <location>
        <position position="71"/>
    </location>
    <ligand>
        <name>GTP</name>
        <dbReference type="ChEBI" id="CHEBI:37565"/>
    </ligand>
</feature>
<comment type="caution">
    <text evidence="8">Lacks conserved residue(s) required for the propagation of feature annotation.</text>
</comment>
<dbReference type="InterPro" id="IPR013482">
    <property type="entry name" value="Molybde_CF_guanTrfase"/>
</dbReference>
<dbReference type="Proteomes" id="UP001597221">
    <property type="component" value="Unassembled WGS sequence"/>
</dbReference>
<feature type="domain" description="MobA-like NTP transferase" evidence="9">
    <location>
        <begin position="8"/>
        <end position="159"/>
    </location>
</feature>
<evidence type="ECO:0000256" key="4">
    <source>
        <dbReference type="ARBA" id="ARBA00022741"/>
    </source>
</evidence>
<evidence type="ECO:0000256" key="6">
    <source>
        <dbReference type="ARBA" id="ARBA00023134"/>
    </source>
</evidence>
<evidence type="ECO:0000259" key="9">
    <source>
        <dbReference type="Pfam" id="PF12804"/>
    </source>
</evidence>
<proteinExistence type="inferred from homology"/>
<keyword evidence="11" id="KW-1185">Reference proteome</keyword>
<feature type="binding site" evidence="8">
    <location>
        <position position="102"/>
    </location>
    <ligand>
        <name>Mg(2+)</name>
        <dbReference type="ChEBI" id="CHEBI:18420"/>
    </ligand>
</feature>
<name>A0ABW4HR49_9BACI</name>
<keyword evidence="10" id="KW-0548">Nucleotidyltransferase</keyword>
<gene>
    <name evidence="8" type="primary">mobA</name>
    <name evidence="10" type="ORF">ACFSBH_09210</name>
</gene>
<dbReference type="InterPro" id="IPR025877">
    <property type="entry name" value="MobA-like_NTP_Trfase"/>
</dbReference>
<evidence type="ECO:0000256" key="5">
    <source>
        <dbReference type="ARBA" id="ARBA00022842"/>
    </source>
</evidence>
<dbReference type="GO" id="GO:0061603">
    <property type="term" value="F:molybdenum cofactor guanylyltransferase activity"/>
    <property type="evidence" value="ECO:0007669"/>
    <property type="project" value="UniProtKB-EC"/>
</dbReference>
<comment type="caution">
    <text evidence="10">The sequence shown here is derived from an EMBL/GenBank/DDBJ whole genome shotgun (WGS) entry which is preliminary data.</text>
</comment>
<keyword evidence="3 8" id="KW-0479">Metal-binding</keyword>
<keyword evidence="4 8" id="KW-0547">Nucleotide-binding</keyword>
<keyword evidence="2 8" id="KW-0808">Transferase</keyword>
<evidence type="ECO:0000256" key="2">
    <source>
        <dbReference type="ARBA" id="ARBA00022679"/>
    </source>
</evidence>
<comment type="subcellular location">
    <subcellularLocation>
        <location evidence="8">Cytoplasm</location>
    </subcellularLocation>
</comment>
<dbReference type="InterPro" id="IPR029044">
    <property type="entry name" value="Nucleotide-diphossugar_trans"/>
</dbReference>
<dbReference type="Gene3D" id="3.90.550.10">
    <property type="entry name" value="Spore Coat Polysaccharide Biosynthesis Protein SpsA, Chain A"/>
    <property type="match status" value="1"/>
</dbReference>
<comment type="cofactor">
    <cofactor evidence="8">
        <name>Mg(2+)</name>
        <dbReference type="ChEBI" id="CHEBI:18420"/>
    </cofactor>
</comment>
<dbReference type="Pfam" id="PF12804">
    <property type="entry name" value="NTP_transf_3"/>
    <property type="match status" value="1"/>
</dbReference>
<evidence type="ECO:0000313" key="10">
    <source>
        <dbReference type="EMBL" id="MFD1607831.1"/>
    </source>
</evidence>
<protein>
    <recommendedName>
        <fullName evidence="8">Probable molybdenum cofactor guanylyltransferase</fullName>
        <shortName evidence="8">MoCo guanylyltransferase</shortName>
        <ecNumber evidence="8">2.7.7.77</ecNumber>
    </recommendedName>
    <alternativeName>
        <fullName evidence="8">GTP:molybdopterin guanylyltransferase</fullName>
    </alternativeName>
    <alternativeName>
        <fullName evidence="8">Mo-MPT guanylyltransferase</fullName>
    </alternativeName>
    <alternativeName>
        <fullName evidence="8">Molybdopterin guanylyltransferase</fullName>
    </alternativeName>
    <alternativeName>
        <fullName evidence="8">Molybdopterin-guanine dinucleotide synthase</fullName>
        <shortName evidence="8">MGD synthase</shortName>
    </alternativeName>
</protein>
<accession>A0ABW4HR49</accession>
<dbReference type="PANTHER" id="PTHR19136:SF81">
    <property type="entry name" value="MOLYBDENUM COFACTOR GUANYLYLTRANSFERASE"/>
    <property type="match status" value="1"/>
</dbReference>
<evidence type="ECO:0000256" key="7">
    <source>
        <dbReference type="ARBA" id="ARBA00023150"/>
    </source>
</evidence>
<organism evidence="10 11">
    <name type="scientific">Oceanobacillus luteolus</name>
    <dbReference type="NCBI Taxonomy" id="1274358"/>
    <lineage>
        <taxon>Bacteria</taxon>
        <taxon>Bacillati</taxon>
        <taxon>Bacillota</taxon>
        <taxon>Bacilli</taxon>
        <taxon>Bacillales</taxon>
        <taxon>Bacillaceae</taxon>
        <taxon>Oceanobacillus</taxon>
    </lineage>
</organism>
<reference evidence="11" key="1">
    <citation type="journal article" date="2019" name="Int. J. Syst. Evol. Microbiol.">
        <title>The Global Catalogue of Microorganisms (GCM) 10K type strain sequencing project: providing services to taxonomists for standard genome sequencing and annotation.</title>
        <authorList>
            <consortium name="The Broad Institute Genomics Platform"/>
            <consortium name="The Broad Institute Genome Sequencing Center for Infectious Disease"/>
            <person name="Wu L."/>
            <person name="Ma J."/>
        </authorList>
    </citation>
    <scope>NUCLEOTIDE SEQUENCE [LARGE SCALE GENOMIC DNA]</scope>
    <source>
        <strain evidence="11">CGMCC 1.12376</strain>
    </source>
</reference>
<comment type="catalytic activity">
    <reaction evidence="8">
        <text>Mo-molybdopterin + GTP + H(+) = Mo-molybdopterin guanine dinucleotide + diphosphate</text>
        <dbReference type="Rhea" id="RHEA:34243"/>
        <dbReference type="ChEBI" id="CHEBI:15378"/>
        <dbReference type="ChEBI" id="CHEBI:33019"/>
        <dbReference type="ChEBI" id="CHEBI:37565"/>
        <dbReference type="ChEBI" id="CHEBI:71302"/>
        <dbReference type="ChEBI" id="CHEBI:71310"/>
        <dbReference type="EC" id="2.7.7.77"/>
    </reaction>
</comment>
<keyword evidence="5 8" id="KW-0460">Magnesium</keyword>
<evidence type="ECO:0000256" key="3">
    <source>
        <dbReference type="ARBA" id="ARBA00022723"/>
    </source>
</evidence>